<name>A0A183FBJ5_HELPZ</name>
<evidence type="ECO:0000313" key="1">
    <source>
        <dbReference type="EMBL" id="VDO36657.1"/>
    </source>
</evidence>
<evidence type="ECO:0000313" key="2">
    <source>
        <dbReference type="Proteomes" id="UP000050761"/>
    </source>
</evidence>
<sequence>MAALIIDAKELLYILGLAMAGLGKSVQIPLSIFLQHCSARPASASKGDLQSADQRSVLWSDRLIRHDLRVCDNASVAIIHKVYLRLGASTIV</sequence>
<dbReference type="Proteomes" id="UP000050761">
    <property type="component" value="Unassembled WGS sequence"/>
</dbReference>
<accession>A0A3P7VNL3</accession>
<reference evidence="3" key="2">
    <citation type="submission" date="2019-09" db="UniProtKB">
        <authorList>
            <consortium name="WormBaseParasite"/>
        </authorList>
    </citation>
    <scope>IDENTIFICATION</scope>
</reference>
<dbReference type="AlphaFoldDB" id="A0A183FBJ5"/>
<evidence type="ECO:0000313" key="3">
    <source>
        <dbReference type="WBParaSite" id="HPBE_0000353701-mRNA-1"/>
    </source>
</evidence>
<keyword evidence="2" id="KW-1185">Reference proteome</keyword>
<protein>
    <submittedName>
        <fullName evidence="3">HA2 domain-containing protein</fullName>
    </submittedName>
</protein>
<organism evidence="2 3">
    <name type="scientific">Heligmosomoides polygyrus</name>
    <name type="common">Parasitic roundworm</name>
    <dbReference type="NCBI Taxonomy" id="6339"/>
    <lineage>
        <taxon>Eukaryota</taxon>
        <taxon>Metazoa</taxon>
        <taxon>Ecdysozoa</taxon>
        <taxon>Nematoda</taxon>
        <taxon>Chromadorea</taxon>
        <taxon>Rhabditida</taxon>
        <taxon>Rhabditina</taxon>
        <taxon>Rhabditomorpha</taxon>
        <taxon>Strongyloidea</taxon>
        <taxon>Heligmosomidae</taxon>
        <taxon>Heligmosomoides</taxon>
    </lineage>
</organism>
<dbReference type="EMBL" id="UZAH01010132">
    <property type="protein sequence ID" value="VDO36657.1"/>
    <property type="molecule type" value="Genomic_DNA"/>
</dbReference>
<reference evidence="1 2" key="1">
    <citation type="submission" date="2018-11" db="EMBL/GenBank/DDBJ databases">
        <authorList>
            <consortium name="Pathogen Informatics"/>
        </authorList>
    </citation>
    <scope>NUCLEOTIDE SEQUENCE [LARGE SCALE GENOMIC DNA]</scope>
</reference>
<proteinExistence type="predicted"/>
<dbReference type="WBParaSite" id="HPBE_0000353701-mRNA-1">
    <property type="protein sequence ID" value="HPBE_0000353701-mRNA-1"/>
    <property type="gene ID" value="HPBE_0000353701"/>
</dbReference>
<accession>A0A183FBJ5</accession>
<gene>
    <name evidence="1" type="ORF">HPBE_LOCUS3538</name>
</gene>